<evidence type="ECO:0000313" key="1">
    <source>
        <dbReference type="EMBL" id="KAK1868760.1"/>
    </source>
</evidence>
<evidence type="ECO:0000313" key="2">
    <source>
        <dbReference type="Proteomes" id="UP000798662"/>
    </source>
</evidence>
<accession>A0ACC3CFP8</accession>
<dbReference type="Proteomes" id="UP000798662">
    <property type="component" value="Chromosome 3"/>
</dbReference>
<protein>
    <submittedName>
        <fullName evidence="1">Uncharacterized protein</fullName>
    </submittedName>
</protein>
<reference evidence="1" key="1">
    <citation type="submission" date="2019-11" db="EMBL/GenBank/DDBJ databases">
        <title>Nori genome reveals adaptations in red seaweeds to the harsh intertidal environment.</title>
        <authorList>
            <person name="Wang D."/>
            <person name="Mao Y."/>
        </authorList>
    </citation>
    <scope>NUCLEOTIDE SEQUENCE</scope>
    <source>
        <tissue evidence="1">Gametophyte</tissue>
    </source>
</reference>
<name>A0ACC3CFP8_PYRYE</name>
<comment type="caution">
    <text evidence="1">The sequence shown here is derived from an EMBL/GenBank/DDBJ whole genome shotgun (WGS) entry which is preliminary data.</text>
</comment>
<dbReference type="EMBL" id="CM020620">
    <property type="protein sequence ID" value="KAK1868760.1"/>
    <property type="molecule type" value="Genomic_DNA"/>
</dbReference>
<keyword evidence="2" id="KW-1185">Reference proteome</keyword>
<gene>
    <name evidence="1" type="ORF">I4F81_011243</name>
</gene>
<sequence>MGRTPGTTLPPWMRYGPMLWPPRFRTLRTGSTPPPGVTTSYDSITSWAAAPRSANRTSMPAAATAASVAPRAAARSGAAAAPPPTVHALSMIRPATWVPKSTLTTSPAASTRGGSPGLGVSWAATSLRETPVGKAHPPARPSAARCARVSASRRSTMERVVTPGRMWGAMARRTRRCASAACRSRPRRGADSRSRTASSSSLVRYALASV</sequence>
<organism evidence="1 2">
    <name type="scientific">Pyropia yezoensis</name>
    <name type="common">Susabi-nori</name>
    <name type="synonym">Porphyra yezoensis</name>
    <dbReference type="NCBI Taxonomy" id="2788"/>
    <lineage>
        <taxon>Eukaryota</taxon>
        <taxon>Rhodophyta</taxon>
        <taxon>Bangiophyceae</taxon>
        <taxon>Bangiales</taxon>
        <taxon>Bangiaceae</taxon>
        <taxon>Pyropia</taxon>
    </lineage>
</organism>
<proteinExistence type="predicted"/>